<keyword evidence="2" id="KW-1185">Reference proteome</keyword>
<accession>A0ABU8WPU2</accession>
<name>A0ABU8WPU2_9BURK</name>
<dbReference type="Proteomes" id="UP001385892">
    <property type="component" value="Unassembled WGS sequence"/>
</dbReference>
<evidence type="ECO:0000313" key="2">
    <source>
        <dbReference type="Proteomes" id="UP001385892"/>
    </source>
</evidence>
<organism evidence="1 2">
    <name type="scientific">Variovorax rhizosphaerae</name>
    <dbReference type="NCBI Taxonomy" id="1836200"/>
    <lineage>
        <taxon>Bacteria</taxon>
        <taxon>Pseudomonadati</taxon>
        <taxon>Pseudomonadota</taxon>
        <taxon>Betaproteobacteria</taxon>
        <taxon>Burkholderiales</taxon>
        <taxon>Comamonadaceae</taxon>
        <taxon>Variovorax</taxon>
    </lineage>
</organism>
<sequence>MTNQSITTVANHVVAQYSAAGKTLNKAYRATAVRMLDDAKARLVSALDARSIPMIDDNIKSQLVNAQQVLAGYMLKGVQTAHDQANQAIDTIAKRANSSIESMSSTVARVESSFELGNLDAVRTLNAPIVSLVSQLADKMVEGAKAVEARLATVTEEMTEVAVIAKPARAARKG</sequence>
<dbReference type="RefSeq" id="WP_340344619.1">
    <property type="nucleotide sequence ID" value="NZ_JBBKZT010000010.1"/>
</dbReference>
<reference evidence="1 2" key="1">
    <citation type="submission" date="2024-03" db="EMBL/GenBank/DDBJ databases">
        <title>Novel species of the genus Variovorax.</title>
        <authorList>
            <person name="Liu Q."/>
            <person name="Xin Y.-H."/>
        </authorList>
    </citation>
    <scope>NUCLEOTIDE SEQUENCE [LARGE SCALE GENOMIC DNA]</scope>
    <source>
        <strain evidence="1 2">KACC 18900</strain>
    </source>
</reference>
<evidence type="ECO:0000313" key="1">
    <source>
        <dbReference type="EMBL" id="MEJ8849496.1"/>
    </source>
</evidence>
<comment type="caution">
    <text evidence="1">The sequence shown here is derived from an EMBL/GenBank/DDBJ whole genome shotgun (WGS) entry which is preliminary data.</text>
</comment>
<protein>
    <recommendedName>
        <fullName evidence="3">Phasin family protein</fullName>
    </recommendedName>
</protein>
<dbReference type="EMBL" id="JBBKZT010000010">
    <property type="protein sequence ID" value="MEJ8849496.1"/>
    <property type="molecule type" value="Genomic_DNA"/>
</dbReference>
<gene>
    <name evidence="1" type="ORF">WKW82_22790</name>
</gene>
<proteinExistence type="predicted"/>
<evidence type="ECO:0008006" key="3">
    <source>
        <dbReference type="Google" id="ProtNLM"/>
    </source>
</evidence>